<feature type="non-terminal residue" evidence="2">
    <location>
        <position position="1"/>
    </location>
</feature>
<evidence type="ECO:0000313" key="2">
    <source>
        <dbReference type="EMBL" id="PNX64157.1"/>
    </source>
</evidence>
<reference evidence="2 3" key="1">
    <citation type="journal article" date="2014" name="Am. J. Bot.">
        <title>Genome assembly and annotation for red clover (Trifolium pratense; Fabaceae).</title>
        <authorList>
            <person name="Istvanek J."/>
            <person name="Jaros M."/>
            <person name="Krenek A."/>
            <person name="Repkova J."/>
        </authorList>
    </citation>
    <scope>NUCLEOTIDE SEQUENCE [LARGE SCALE GENOMIC DNA]</scope>
    <source>
        <strain evidence="3">cv. Tatra</strain>
        <tissue evidence="2">Young leaves</tissue>
    </source>
</reference>
<protein>
    <submittedName>
        <fullName evidence="2">Uncharacterized protein</fullName>
    </submittedName>
</protein>
<keyword evidence="1" id="KW-0812">Transmembrane</keyword>
<evidence type="ECO:0000256" key="1">
    <source>
        <dbReference type="SAM" id="Phobius"/>
    </source>
</evidence>
<dbReference type="Proteomes" id="UP000236291">
    <property type="component" value="Unassembled WGS sequence"/>
</dbReference>
<reference evidence="2 3" key="2">
    <citation type="journal article" date="2017" name="Front. Plant Sci.">
        <title>Gene Classification and Mining of Molecular Markers Useful in Red Clover (Trifolium pratense) Breeding.</title>
        <authorList>
            <person name="Istvanek J."/>
            <person name="Dluhosova J."/>
            <person name="Dluhos P."/>
            <person name="Patkova L."/>
            <person name="Nedelnik J."/>
            <person name="Repkova J."/>
        </authorList>
    </citation>
    <scope>NUCLEOTIDE SEQUENCE [LARGE SCALE GENOMIC DNA]</scope>
    <source>
        <strain evidence="3">cv. Tatra</strain>
        <tissue evidence="2">Young leaves</tissue>
    </source>
</reference>
<dbReference type="AlphaFoldDB" id="A0A2K3KCY0"/>
<sequence length="43" mass="4733">VIFKFILHRKIKRRPLLLAPSVLLLTGGCPLVFAMLLALSSDA</sequence>
<feature type="transmembrane region" description="Helical" evidence="1">
    <location>
        <begin position="16"/>
        <end position="39"/>
    </location>
</feature>
<name>A0A2K3KCY0_TRIPR</name>
<comment type="caution">
    <text evidence="2">The sequence shown here is derived from an EMBL/GenBank/DDBJ whole genome shotgun (WGS) entry which is preliminary data.</text>
</comment>
<keyword evidence="1" id="KW-1133">Transmembrane helix</keyword>
<proteinExistence type="predicted"/>
<evidence type="ECO:0000313" key="3">
    <source>
        <dbReference type="Proteomes" id="UP000236291"/>
    </source>
</evidence>
<dbReference type="EMBL" id="ASHM01162371">
    <property type="protein sequence ID" value="PNX64157.1"/>
    <property type="molecule type" value="Genomic_DNA"/>
</dbReference>
<organism evidence="2 3">
    <name type="scientific">Trifolium pratense</name>
    <name type="common">Red clover</name>
    <dbReference type="NCBI Taxonomy" id="57577"/>
    <lineage>
        <taxon>Eukaryota</taxon>
        <taxon>Viridiplantae</taxon>
        <taxon>Streptophyta</taxon>
        <taxon>Embryophyta</taxon>
        <taxon>Tracheophyta</taxon>
        <taxon>Spermatophyta</taxon>
        <taxon>Magnoliopsida</taxon>
        <taxon>eudicotyledons</taxon>
        <taxon>Gunneridae</taxon>
        <taxon>Pentapetalae</taxon>
        <taxon>rosids</taxon>
        <taxon>fabids</taxon>
        <taxon>Fabales</taxon>
        <taxon>Fabaceae</taxon>
        <taxon>Papilionoideae</taxon>
        <taxon>50 kb inversion clade</taxon>
        <taxon>NPAAA clade</taxon>
        <taxon>Hologalegina</taxon>
        <taxon>IRL clade</taxon>
        <taxon>Trifolieae</taxon>
        <taxon>Trifolium</taxon>
    </lineage>
</organism>
<gene>
    <name evidence="2" type="ORF">L195_g061980</name>
</gene>
<keyword evidence="1" id="KW-0472">Membrane</keyword>
<accession>A0A2K3KCY0</accession>